<organism evidence="2">
    <name type="scientific">Thermosulfurimonas dismutans</name>
    <dbReference type="NCBI Taxonomy" id="999894"/>
    <lineage>
        <taxon>Bacteria</taxon>
        <taxon>Pseudomonadati</taxon>
        <taxon>Thermodesulfobacteriota</taxon>
        <taxon>Thermodesulfobacteria</taxon>
        <taxon>Thermodesulfobacteriales</taxon>
        <taxon>Thermodesulfobacteriaceae</taxon>
        <taxon>Thermosulfurimonas</taxon>
    </lineage>
</organism>
<dbReference type="EMBL" id="DRMH01000020">
    <property type="protein sequence ID" value="HFC97223.1"/>
    <property type="molecule type" value="Genomic_DNA"/>
</dbReference>
<dbReference type="Proteomes" id="UP000886043">
    <property type="component" value="Unassembled WGS sequence"/>
</dbReference>
<comment type="caution">
    <text evidence="2">The sequence shown here is derived from an EMBL/GenBank/DDBJ whole genome shotgun (WGS) entry which is preliminary data.</text>
</comment>
<evidence type="ECO:0000256" key="1">
    <source>
        <dbReference type="SAM" id="Phobius"/>
    </source>
</evidence>
<name>A0A7C3GT97_9BACT</name>
<keyword evidence="1" id="KW-0472">Membrane</keyword>
<keyword evidence="1" id="KW-0812">Transmembrane</keyword>
<protein>
    <submittedName>
        <fullName evidence="2">Uncharacterized protein</fullName>
    </submittedName>
</protein>
<proteinExistence type="predicted"/>
<gene>
    <name evidence="2" type="ORF">ENJ40_02030</name>
</gene>
<sequence length="147" mass="16370">MWAGKYRGYLIWWGPLAVTLILCVLLWIGGRPRGPRAPVPALPSIYREIPETSPERIRYVPAGPLHTGAFGKTSAGSTSSKPVSRRSYELKAVLRIGARRLCKFGPRTLTEGDRLGPFRILKIGENYVELQGKGKIYRVFVGESVVF</sequence>
<evidence type="ECO:0000313" key="2">
    <source>
        <dbReference type="EMBL" id="HFC97223.1"/>
    </source>
</evidence>
<dbReference type="AlphaFoldDB" id="A0A7C3GT97"/>
<accession>A0A7C3GT97</accession>
<reference evidence="2" key="1">
    <citation type="journal article" date="2020" name="mSystems">
        <title>Genome- and Community-Level Interaction Insights into Carbon Utilization and Element Cycling Functions of Hydrothermarchaeota in Hydrothermal Sediment.</title>
        <authorList>
            <person name="Zhou Z."/>
            <person name="Liu Y."/>
            <person name="Xu W."/>
            <person name="Pan J."/>
            <person name="Luo Z.H."/>
            <person name="Li M."/>
        </authorList>
    </citation>
    <scope>NUCLEOTIDE SEQUENCE [LARGE SCALE GENOMIC DNA]</scope>
    <source>
        <strain evidence="2">HyVt-483</strain>
    </source>
</reference>
<keyword evidence="1" id="KW-1133">Transmembrane helix</keyword>
<feature type="transmembrane region" description="Helical" evidence="1">
    <location>
        <begin position="6"/>
        <end position="28"/>
    </location>
</feature>